<protein>
    <submittedName>
        <fullName evidence="3">Tripartite-type tricarboxylate transporter receptor subunit TctC</fullName>
    </submittedName>
</protein>
<dbReference type="Gene3D" id="3.40.190.10">
    <property type="entry name" value="Periplasmic binding protein-like II"/>
    <property type="match status" value="1"/>
</dbReference>
<dbReference type="EMBL" id="JAVDYI010000001">
    <property type="protein sequence ID" value="MDR7357896.1"/>
    <property type="molecule type" value="Genomic_DNA"/>
</dbReference>
<organism evidence="3 4">
    <name type="scientific">Paeniglutamicibacter sulfureus</name>
    <dbReference type="NCBI Taxonomy" id="43666"/>
    <lineage>
        <taxon>Bacteria</taxon>
        <taxon>Bacillati</taxon>
        <taxon>Actinomycetota</taxon>
        <taxon>Actinomycetes</taxon>
        <taxon>Micrococcales</taxon>
        <taxon>Micrococcaceae</taxon>
        <taxon>Paeniglutamicibacter</taxon>
    </lineage>
</organism>
<gene>
    <name evidence="3" type="ORF">J2S64_001587</name>
</gene>
<accession>A0ABU2BI17</accession>
<keyword evidence="3" id="KW-0675">Receptor</keyword>
<sequence length="351" mass="36524">MFQNKSRIARVALGASVIGALALTGCTAPGQERSTSSAAAAESCSSFKGKTIELVIPYNAGGGYDVLSRVIIPGIENALDAKVIPMNKPGAGGLLAINQLTTAPADGSQIAIVNGTGAAAAILAGAQGPEFGFDDLSYIGRVAVDDLVVTTNADSDYQTWEDVMKSDGFRFGSTGRGSSDYIVANALIKAFDLKNAEVVVGFNSQAETDLALIQGNVDAIAGPLDSRRTSIENGETIVPLSFADEAPAVAPDATVFSELDLSADAQEIINGIKLLTEYGRPLVAPAGMDEQTRGCLQDALAAAVEDPEVLEQAEKMQRELSYLSGEELANDVVPAFDELPANFIDVLKASY</sequence>
<feature type="chain" id="PRO_5047454598" evidence="2">
    <location>
        <begin position="23"/>
        <end position="351"/>
    </location>
</feature>
<evidence type="ECO:0000313" key="3">
    <source>
        <dbReference type="EMBL" id="MDR7357896.1"/>
    </source>
</evidence>
<dbReference type="PROSITE" id="PS51257">
    <property type="entry name" value="PROKAR_LIPOPROTEIN"/>
    <property type="match status" value="1"/>
</dbReference>
<dbReference type="Gene3D" id="3.40.190.150">
    <property type="entry name" value="Bordetella uptake gene, domain 1"/>
    <property type="match status" value="1"/>
</dbReference>
<evidence type="ECO:0000256" key="2">
    <source>
        <dbReference type="SAM" id="SignalP"/>
    </source>
</evidence>
<comment type="similarity">
    <text evidence="1">Belongs to the UPF0065 (bug) family.</text>
</comment>
<dbReference type="RefSeq" id="WP_310289531.1">
    <property type="nucleotide sequence ID" value="NZ_BAAAWO010000001.1"/>
</dbReference>
<dbReference type="PANTHER" id="PTHR42928">
    <property type="entry name" value="TRICARBOXYLATE-BINDING PROTEIN"/>
    <property type="match status" value="1"/>
</dbReference>
<dbReference type="InterPro" id="IPR005064">
    <property type="entry name" value="BUG"/>
</dbReference>
<dbReference type="Pfam" id="PF03401">
    <property type="entry name" value="TctC"/>
    <property type="match status" value="1"/>
</dbReference>
<keyword evidence="2" id="KW-0732">Signal</keyword>
<name>A0ABU2BI17_9MICC</name>
<evidence type="ECO:0000256" key="1">
    <source>
        <dbReference type="ARBA" id="ARBA00006987"/>
    </source>
</evidence>
<dbReference type="Proteomes" id="UP001183817">
    <property type="component" value="Unassembled WGS sequence"/>
</dbReference>
<dbReference type="SUPFAM" id="SSF53850">
    <property type="entry name" value="Periplasmic binding protein-like II"/>
    <property type="match status" value="1"/>
</dbReference>
<reference evidence="3 4" key="1">
    <citation type="submission" date="2023-07" db="EMBL/GenBank/DDBJ databases">
        <title>Sequencing the genomes of 1000 actinobacteria strains.</title>
        <authorList>
            <person name="Klenk H.-P."/>
        </authorList>
    </citation>
    <scope>NUCLEOTIDE SEQUENCE [LARGE SCALE GENOMIC DNA]</scope>
    <source>
        <strain evidence="3 4">DSM 20167</strain>
    </source>
</reference>
<evidence type="ECO:0000313" key="4">
    <source>
        <dbReference type="Proteomes" id="UP001183817"/>
    </source>
</evidence>
<dbReference type="InterPro" id="IPR042100">
    <property type="entry name" value="Bug_dom1"/>
</dbReference>
<dbReference type="PANTHER" id="PTHR42928:SF5">
    <property type="entry name" value="BLR1237 PROTEIN"/>
    <property type="match status" value="1"/>
</dbReference>
<keyword evidence="4" id="KW-1185">Reference proteome</keyword>
<feature type="signal peptide" evidence="2">
    <location>
        <begin position="1"/>
        <end position="22"/>
    </location>
</feature>
<proteinExistence type="inferred from homology"/>
<comment type="caution">
    <text evidence="3">The sequence shown here is derived from an EMBL/GenBank/DDBJ whole genome shotgun (WGS) entry which is preliminary data.</text>
</comment>